<gene>
    <name evidence="4" type="ORF">PCOR1329_LOCUS34093</name>
</gene>
<name>A0ABN9SZL7_9DINO</name>
<comment type="caution">
    <text evidence="4">The sequence shown here is derived from an EMBL/GenBank/DDBJ whole genome shotgun (WGS) entry which is preliminary data.</text>
</comment>
<feature type="zinc finger region" description="C3H1-type" evidence="1">
    <location>
        <begin position="7"/>
        <end position="34"/>
    </location>
</feature>
<sequence length="239" mass="25547">MAPAGLRQAANVCRKFKLGSCEKGADCPLSHAIEYDGAGFSCEQSAPSELSQARARSQASGDAASDASSLSWTSSSDSRSWPSEQLWGGLSRIWTSAPAATELPAFCNRLVIPEFIPGASAASGATAKNEPCADSDGEAQQGPKSKSAARRRQRTTMEKWTEMKARNSSTSLHVVEAVCRFSFYAPLPQTRRQPRTESASPGRPPAPPPSPRKHKQTVEQDPDDSGHEGAAFQRTKVSL</sequence>
<feature type="compositionally biased region" description="Basic and acidic residues" evidence="2">
    <location>
        <begin position="155"/>
        <end position="165"/>
    </location>
</feature>
<evidence type="ECO:0000313" key="4">
    <source>
        <dbReference type="EMBL" id="CAK0838065.1"/>
    </source>
</evidence>
<feature type="domain" description="C3H1-type" evidence="3">
    <location>
        <begin position="7"/>
        <end position="34"/>
    </location>
</feature>
<dbReference type="Proteomes" id="UP001189429">
    <property type="component" value="Unassembled WGS sequence"/>
</dbReference>
<feature type="compositionally biased region" description="Low complexity" evidence="2">
    <location>
        <begin position="48"/>
        <end position="81"/>
    </location>
</feature>
<organism evidence="4 5">
    <name type="scientific">Prorocentrum cordatum</name>
    <dbReference type="NCBI Taxonomy" id="2364126"/>
    <lineage>
        <taxon>Eukaryota</taxon>
        <taxon>Sar</taxon>
        <taxon>Alveolata</taxon>
        <taxon>Dinophyceae</taxon>
        <taxon>Prorocentrales</taxon>
        <taxon>Prorocentraceae</taxon>
        <taxon>Prorocentrum</taxon>
    </lineage>
</organism>
<dbReference type="EMBL" id="CAUYUJ010014194">
    <property type="protein sequence ID" value="CAK0838065.1"/>
    <property type="molecule type" value="Genomic_DNA"/>
</dbReference>
<keyword evidence="1" id="KW-0862">Zinc</keyword>
<feature type="region of interest" description="Disordered" evidence="2">
    <location>
        <begin position="46"/>
        <end position="81"/>
    </location>
</feature>
<proteinExistence type="predicted"/>
<protein>
    <recommendedName>
        <fullName evidence="3">C3H1-type domain-containing protein</fullName>
    </recommendedName>
</protein>
<dbReference type="InterPro" id="IPR000571">
    <property type="entry name" value="Znf_CCCH"/>
</dbReference>
<evidence type="ECO:0000313" key="5">
    <source>
        <dbReference type="Proteomes" id="UP001189429"/>
    </source>
</evidence>
<evidence type="ECO:0000259" key="3">
    <source>
        <dbReference type="PROSITE" id="PS50103"/>
    </source>
</evidence>
<evidence type="ECO:0000256" key="1">
    <source>
        <dbReference type="PROSITE-ProRule" id="PRU00723"/>
    </source>
</evidence>
<keyword evidence="1" id="KW-0479">Metal-binding</keyword>
<accession>A0ABN9SZL7</accession>
<dbReference type="PROSITE" id="PS50103">
    <property type="entry name" value="ZF_C3H1"/>
    <property type="match status" value="1"/>
</dbReference>
<evidence type="ECO:0000256" key="2">
    <source>
        <dbReference type="SAM" id="MobiDB-lite"/>
    </source>
</evidence>
<feature type="region of interest" description="Disordered" evidence="2">
    <location>
        <begin position="122"/>
        <end position="167"/>
    </location>
</feature>
<feature type="region of interest" description="Disordered" evidence="2">
    <location>
        <begin position="187"/>
        <end position="239"/>
    </location>
</feature>
<keyword evidence="1" id="KW-0863">Zinc-finger</keyword>
<reference evidence="4" key="1">
    <citation type="submission" date="2023-10" db="EMBL/GenBank/DDBJ databases">
        <authorList>
            <person name="Chen Y."/>
            <person name="Shah S."/>
            <person name="Dougan E. K."/>
            <person name="Thang M."/>
            <person name="Chan C."/>
        </authorList>
    </citation>
    <scope>NUCLEOTIDE SEQUENCE [LARGE SCALE GENOMIC DNA]</scope>
</reference>
<keyword evidence="5" id="KW-1185">Reference proteome</keyword>